<sequence>MGFILNITEREKGENKAAISPPVAPLRRSVDIVGFNIEEEREGFLVLSWLPSELTKKSAFIKQGFYRSFAKKKATNLGNGLSTESISSNDFNIRPSTNTSTTSKTDSSTGDAGLIPQYWYSVDGEPFEAVPLDVSLEKNRLQVFCTS</sequence>
<feature type="compositionally biased region" description="Polar residues" evidence="1">
    <location>
        <begin position="78"/>
        <end position="95"/>
    </location>
</feature>
<evidence type="ECO:0000313" key="2">
    <source>
        <dbReference type="EnsemblMetazoa" id="XP_019852178.1"/>
    </source>
</evidence>
<organism evidence="2 3">
    <name type="scientific">Amphimedon queenslandica</name>
    <name type="common">Sponge</name>
    <dbReference type="NCBI Taxonomy" id="400682"/>
    <lineage>
        <taxon>Eukaryota</taxon>
        <taxon>Metazoa</taxon>
        <taxon>Porifera</taxon>
        <taxon>Demospongiae</taxon>
        <taxon>Heteroscleromorpha</taxon>
        <taxon>Haplosclerida</taxon>
        <taxon>Niphatidae</taxon>
        <taxon>Amphimedon</taxon>
    </lineage>
</organism>
<dbReference type="EnsemblMetazoa" id="XM_019996619.1">
    <property type="protein sequence ID" value="XP_019852178.1"/>
    <property type="gene ID" value="LOC109582055"/>
</dbReference>
<dbReference type="AlphaFoldDB" id="A0AAN0J663"/>
<reference evidence="3" key="1">
    <citation type="journal article" date="2010" name="Nature">
        <title>The Amphimedon queenslandica genome and the evolution of animal complexity.</title>
        <authorList>
            <person name="Srivastava M."/>
            <person name="Simakov O."/>
            <person name="Chapman J."/>
            <person name="Fahey B."/>
            <person name="Gauthier M.E."/>
            <person name="Mitros T."/>
            <person name="Richards G.S."/>
            <person name="Conaco C."/>
            <person name="Dacre M."/>
            <person name="Hellsten U."/>
            <person name="Larroux C."/>
            <person name="Putnam N.H."/>
            <person name="Stanke M."/>
            <person name="Adamska M."/>
            <person name="Darling A."/>
            <person name="Degnan S.M."/>
            <person name="Oakley T.H."/>
            <person name="Plachetzki D.C."/>
            <person name="Zhai Y."/>
            <person name="Adamski M."/>
            <person name="Calcino A."/>
            <person name="Cummins S.F."/>
            <person name="Goodstein D.M."/>
            <person name="Harris C."/>
            <person name="Jackson D.J."/>
            <person name="Leys S.P."/>
            <person name="Shu S."/>
            <person name="Woodcroft B.J."/>
            <person name="Vervoort M."/>
            <person name="Kosik K.S."/>
            <person name="Manning G."/>
            <person name="Degnan B.M."/>
            <person name="Rokhsar D.S."/>
        </authorList>
    </citation>
    <scope>NUCLEOTIDE SEQUENCE [LARGE SCALE GENOMIC DNA]</scope>
</reference>
<dbReference type="KEGG" id="aqu:109582055"/>
<name>A0AAN0J663_AMPQE</name>
<evidence type="ECO:0000313" key="3">
    <source>
        <dbReference type="Proteomes" id="UP000007879"/>
    </source>
</evidence>
<evidence type="ECO:0000256" key="1">
    <source>
        <dbReference type="SAM" id="MobiDB-lite"/>
    </source>
</evidence>
<feature type="compositionally biased region" description="Low complexity" evidence="1">
    <location>
        <begin position="96"/>
        <end position="109"/>
    </location>
</feature>
<protein>
    <submittedName>
        <fullName evidence="2">Uncharacterized protein</fullName>
    </submittedName>
</protein>
<dbReference type="RefSeq" id="XP_019852178.1">
    <property type="nucleotide sequence ID" value="XM_019996619.1"/>
</dbReference>
<proteinExistence type="predicted"/>
<dbReference type="Proteomes" id="UP000007879">
    <property type="component" value="Unassembled WGS sequence"/>
</dbReference>
<feature type="region of interest" description="Disordered" evidence="1">
    <location>
        <begin position="78"/>
        <end position="109"/>
    </location>
</feature>
<keyword evidence="3" id="KW-1185">Reference proteome</keyword>
<dbReference type="GeneID" id="109582055"/>
<accession>A0AAN0J663</accession>
<reference evidence="2" key="2">
    <citation type="submission" date="2024-06" db="UniProtKB">
        <authorList>
            <consortium name="EnsemblMetazoa"/>
        </authorList>
    </citation>
    <scope>IDENTIFICATION</scope>
</reference>